<protein>
    <submittedName>
        <fullName evidence="2">Uncharacterized protein</fullName>
    </submittedName>
</protein>
<proteinExistence type="predicted"/>
<gene>
    <name evidence="2" type="ORF">CEURO_LOCUS17399</name>
</gene>
<feature type="compositionally biased region" description="Basic and acidic residues" evidence="1">
    <location>
        <begin position="51"/>
        <end position="61"/>
    </location>
</feature>
<comment type="caution">
    <text evidence="2">The sequence shown here is derived from an EMBL/GenBank/DDBJ whole genome shotgun (WGS) entry which is preliminary data.</text>
</comment>
<evidence type="ECO:0000313" key="3">
    <source>
        <dbReference type="Proteomes" id="UP001152484"/>
    </source>
</evidence>
<keyword evidence="3" id="KW-1185">Reference proteome</keyword>
<reference evidence="2" key="1">
    <citation type="submission" date="2022-07" db="EMBL/GenBank/DDBJ databases">
        <authorList>
            <person name="Macas J."/>
            <person name="Novak P."/>
            <person name="Neumann P."/>
        </authorList>
    </citation>
    <scope>NUCLEOTIDE SEQUENCE</scope>
</reference>
<accession>A0A9P1EHB5</accession>
<dbReference type="AlphaFoldDB" id="A0A9P1EHB5"/>
<sequence length="101" mass="11376">MRGSSRAEHALYPGATRTNGEACGDQMFDNIPKVAVQNNAERKVHYSSQTKEMRPRWDDHEQPYSCPNGLDILILQQPRNQAANPTFQPTFLFKPTNGCPS</sequence>
<evidence type="ECO:0000313" key="2">
    <source>
        <dbReference type="EMBL" id="CAH9106658.1"/>
    </source>
</evidence>
<dbReference type="EMBL" id="CAMAPE010000050">
    <property type="protein sequence ID" value="CAH9106658.1"/>
    <property type="molecule type" value="Genomic_DNA"/>
</dbReference>
<organism evidence="2 3">
    <name type="scientific">Cuscuta europaea</name>
    <name type="common">European dodder</name>
    <dbReference type="NCBI Taxonomy" id="41803"/>
    <lineage>
        <taxon>Eukaryota</taxon>
        <taxon>Viridiplantae</taxon>
        <taxon>Streptophyta</taxon>
        <taxon>Embryophyta</taxon>
        <taxon>Tracheophyta</taxon>
        <taxon>Spermatophyta</taxon>
        <taxon>Magnoliopsida</taxon>
        <taxon>eudicotyledons</taxon>
        <taxon>Gunneridae</taxon>
        <taxon>Pentapetalae</taxon>
        <taxon>asterids</taxon>
        <taxon>lamiids</taxon>
        <taxon>Solanales</taxon>
        <taxon>Convolvulaceae</taxon>
        <taxon>Cuscuteae</taxon>
        <taxon>Cuscuta</taxon>
        <taxon>Cuscuta subgen. Cuscuta</taxon>
    </lineage>
</organism>
<evidence type="ECO:0000256" key="1">
    <source>
        <dbReference type="SAM" id="MobiDB-lite"/>
    </source>
</evidence>
<name>A0A9P1EHB5_CUSEU</name>
<feature type="region of interest" description="Disordered" evidence="1">
    <location>
        <begin position="1"/>
        <end position="24"/>
    </location>
</feature>
<dbReference type="Proteomes" id="UP001152484">
    <property type="component" value="Unassembled WGS sequence"/>
</dbReference>
<feature type="region of interest" description="Disordered" evidence="1">
    <location>
        <begin position="42"/>
        <end position="61"/>
    </location>
</feature>